<evidence type="ECO:0000313" key="2">
    <source>
        <dbReference type="Proteomes" id="UP001143910"/>
    </source>
</evidence>
<dbReference type="EMBL" id="JANJQO010002501">
    <property type="protein sequence ID" value="KAJ2966818.1"/>
    <property type="molecule type" value="Genomic_DNA"/>
</dbReference>
<reference evidence="1" key="1">
    <citation type="submission" date="2022-08" db="EMBL/GenBank/DDBJ databases">
        <title>Genome Sequence of Lecanicillium fungicola.</title>
        <authorList>
            <person name="Buettner E."/>
        </authorList>
    </citation>
    <scope>NUCLEOTIDE SEQUENCE</scope>
    <source>
        <strain evidence="1">Babe33</strain>
    </source>
</reference>
<accession>A0ACC1MJU7</accession>
<sequence>MLQHGLVHLTLLSSLVALTLASLRTQTIWVGMDGGSSFIPSTIRAEPGDLIEFVFDSRKHSVVRGAFMDGCTPFLGTGGFYSGKQKQPAAFLTVVTNKNPIMIYSSVGRDCQNGMVAVINPNAAQTLARYRNNTKVSAENVSPKEEFGGVMDKKTPIEIGNDGKVKSGGTQLIVGMATFIPAVLAIYTLVILSF</sequence>
<gene>
    <name evidence="1" type="ORF">NQ176_g9966</name>
</gene>
<organism evidence="1 2">
    <name type="scientific">Zarea fungicola</name>
    <dbReference type="NCBI Taxonomy" id="93591"/>
    <lineage>
        <taxon>Eukaryota</taxon>
        <taxon>Fungi</taxon>
        <taxon>Dikarya</taxon>
        <taxon>Ascomycota</taxon>
        <taxon>Pezizomycotina</taxon>
        <taxon>Sordariomycetes</taxon>
        <taxon>Hypocreomycetidae</taxon>
        <taxon>Hypocreales</taxon>
        <taxon>Cordycipitaceae</taxon>
        <taxon>Zarea</taxon>
    </lineage>
</organism>
<comment type="caution">
    <text evidence="1">The sequence shown here is derived from an EMBL/GenBank/DDBJ whole genome shotgun (WGS) entry which is preliminary data.</text>
</comment>
<evidence type="ECO:0000313" key="1">
    <source>
        <dbReference type="EMBL" id="KAJ2966818.1"/>
    </source>
</evidence>
<dbReference type="Proteomes" id="UP001143910">
    <property type="component" value="Unassembled WGS sequence"/>
</dbReference>
<keyword evidence="2" id="KW-1185">Reference proteome</keyword>
<proteinExistence type="predicted"/>
<protein>
    <submittedName>
        <fullName evidence="1">Uncharacterized protein</fullName>
    </submittedName>
</protein>
<name>A0ACC1MJU7_9HYPO</name>